<dbReference type="AlphaFoldDB" id="A0A5N5Q534"/>
<keyword evidence="5" id="KW-0732">Signal</keyword>
<proteinExistence type="inferred from homology"/>
<accession>A0A5N5Q534</accession>
<evidence type="ECO:0008006" key="9">
    <source>
        <dbReference type="Google" id="ProtNLM"/>
    </source>
</evidence>
<dbReference type="GO" id="GO:0034447">
    <property type="term" value="P:very-low-density lipoprotein particle clearance"/>
    <property type="evidence" value="ECO:0007669"/>
    <property type="project" value="TreeGrafter"/>
</dbReference>
<dbReference type="EMBL" id="VFJC01000002">
    <property type="protein sequence ID" value="KAB5587152.1"/>
    <property type="molecule type" value="Genomic_DNA"/>
</dbReference>
<keyword evidence="3" id="KW-0813">Transport</keyword>
<evidence type="ECO:0000256" key="5">
    <source>
        <dbReference type="ARBA" id="ARBA00022729"/>
    </source>
</evidence>
<dbReference type="GO" id="GO:0042157">
    <property type="term" value="P:lipoprotein metabolic process"/>
    <property type="evidence" value="ECO:0007669"/>
    <property type="project" value="InterPro"/>
</dbReference>
<dbReference type="PANTHER" id="PTHR16565">
    <property type="entry name" value="APOLIPOPROTEIN C-I"/>
    <property type="match status" value="1"/>
</dbReference>
<dbReference type="GO" id="GO:0032375">
    <property type="term" value="P:negative regulation of cholesterol transport"/>
    <property type="evidence" value="ECO:0007669"/>
    <property type="project" value="TreeGrafter"/>
</dbReference>
<comment type="caution">
    <text evidence="7">The sequence shown here is derived from an EMBL/GenBank/DDBJ whole genome shotgun (WGS) entry which is preliminary data.</text>
</comment>
<evidence type="ECO:0000256" key="6">
    <source>
        <dbReference type="ARBA" id="ARBA00023055"/>
    </source>
</evidence>
<dbReference type="PANTHER" id="PTHR16565:SF2">
    <property type="entry name" value="APOLIPOPROTEIN C-I"/>
    <property type="match status" value="1"/>
</dbReference>
<comment type="subcellular location">
    <subcellularLocation>
        <location evidence="1">Secreted</location>
    </subcellularLocation>
</comment>
<dbReference type="GO" id="GO:0050995">
    <property type="term" value="P:negative regulation of lipid catabolic process"/>
    <property type="evidence" value="ECO:0007669"/>
    <property type="project" value="TreeGrafter"/>
</dbReference>
<evidence type="ECO:0000256" key="3">
    <source>
        <dbReference type="ARBA" id="ARBA00022448"/>
    </source>
</evidence>
<evidence type="ECO:0000256" key="4">
    <source>
        <dbReference type="ARBA" id="ARBA00022525"/>
    </source>
</evidence>
<keyword evidence="8" id="KW-1185">Reference proteome</keyword>
<dbReference type="GO" id="GO:0010916">
    <property type="term" value="P:negative regulation of very-low-density lipoprotein particle clearance"/>
    <property type="evidence" value="ECO:0007669"/>
    <property type="project" value="TreeGrafter"/>
</dbReference>
<comment type="similarity">
    <text evidence="2">Belongs to the apolipoprotein C1 family.</text>
</comment>
<evidence type="ECO:0000256" key="2">
    <source>
        <dbReference type="ARBA" id="ARBA00009204"/>
    </source>
</evidence>
<dbReference type="GO" id="GO:0034361">
    <property type="term" value="C:very-low-density lipoprotein particle"/>
    <property type="evidence" value="ECO:0007669"/>
    <property type="project" value="TreeGrafter"/>
</dbReference>
<protein>
    <recommendedName>
        <fullName evidence="9">Apolipoprotein C-I</fullName>
    </recommendedName>
</protein>
<dbReference type="GO" id="GO:0006869">
    <property type="term" value="P:lipid transport"/>
    <property type="evidence" value="ECO:0007669"/>
    <property type="project" value="UniProtKB-KW"/>
</dbReference>
<name>A0A5N5Q534_PANHP</name>
<organism evidence="7 8">
    <name type="scientific">Pangasianodon hypophthalmus</name>
    <name type="common">Striped catfish</name>
    <name type="synonym">Helicophagus hypophthalmus</name>
    <dbReference type="NCBI Taxonomy" id="310915"/>
    <lineage>
        <taxon>Eukaryota</taxon>
        <taxon>Metazoa</taxon>
        <taxon>Chordata</taxon>
        <taxon>Craniata</taxon>
        <taxon>Vertebrata</taxon>
        <taxon>Euteleostomi</taxon>
        <taxon>Actinopterygii</taxon>
        <taxon>Neopterygii</taxon>
        <taxon>Teleostei</taxon>
        <taxon>Ostariophysi</taxon>
        <taxon>Siluriformes</taxon>
        <taxon>Pangasiidae</taxon>
        <taxon>Pangasianodon</taxon>
    </lineage>
</organism>
<dbReference type="GO" id="GO:0006641">
    <property type="term" value="P:triglyceride metabolic process"/>
    <property type="evidence" value="ECO:0007669"/>
    <property type="project" value="TreeGrafter"/>
</dbReference>
<dbReference type="InterPro" id="IPR043081">
    <property type="entry name" value="ApoC-1_sf"/>
</dbReference>
<reference evidence="7 8" key="1">
    <citation type="submission" date="2019-06" db="EMBL/GenBank/DDBJ databases">
        <title>A chromosome-scale genome assembly of the striped catfish, Pangasianodon hypophthalmus.</title>
        <authorList>
            <person name="Wen M."/>
            <person name="Zahm M."/>
            <person name="Roques C."/>
            <person name="Cabau C."/>
            <person name="Klopp C."/>
            <person name="Donnadieu C."/>
            <person name="Jouanno E."/>
            <person name="Avarre J.-C."/>
            <person name="Campet M."/>
            <person name="Ha T.T.T."/>
            <person name="Dugue R."/>
            <person name="Lampietro C."/>
            <person name="Louis A."/>
            <person name="Herpin A."/>
            <person name="Echchiki A."/>
            <person name="Berthelot C."/>
            <person name="Parey E."/>
            <person name="Roest-Crollius H."/>
            <person name="Braasch I."/>
            <person name="Postlethwait J."/>
            <person name="Bobe J."/>
            <person name="Montfort J."/>
            <person name="Bouchez O."/>
            <person name="Begum T."/>
            <person name="Schartl M."/>
            <person name="Guiguen Y."/>
        </authorList>
    </citation>
    <scope>NUCLEOTIDE SEQUENCE [LARGE SCALE GENOMIC DNA]</scope>
    <source>
        <strain evidence="7 8">Indonesia</strain>
        <tissue evidence="7">Blood</tissue>
    </source>
</reference>
<sequence>MHKNSLHPMQERSLLHEKAELIGLKEKSANVTKGLDRLLLSKLLEGDNTEKNGNMKLYLAVATLMLVLIAHSEAVEEPTIEQHFANFHAKLQEFGSDLTEKTAKALKEFETSEFAAKTKNWFTEQFEKVRQKFDETFNKPE</sequence>
<evidence type="ECO:0000256" key="1">
    <source>
        <dbReference type="ARBA" id="ARBA00004613"/>
    </source>
</evidence>
<dbReference type="Proteomes" id="UP000327468">
    <property type="component" value="Chromosome 1"/>
</dbReference>
<dbReference type="InterPro" id="IPR006781">
    <property type="entry name" value="ApoC-I"/>
</dbReference>
<dbReference type="GO" id="GO:0005504">
    <property type="term" value="F:fatty acid binding"/>
    <property type="evidence" value="ECO:0007669"/>
    <property type="project" value="TreeGrafter"/>
</dbReference>
<dbReference type="Pfam" id="PF04691">
    <property type="entry name" value="ApoC-I"/>
    <property type="match status" value="1"/>
</dbReference>
<dbReference type="Gene3D" id="4.10.260.30">
    <property type="entry name" value="Apolipoprotein C-I"/>
    <property type="match status" value="1"/>
</dbReference>
<dbReference type="GO" id="GO:0004859">
    <property type="term" value="F:phospholipase inhibitor activity"/>
    <property type="evidence" value="ECO:0007669"/>
    <property type="project" value="TreeGrafter"/>
</dbReference>
<evidence type="ECO:0000313" key="7">
    <source>
        <dbReference type="EMBL" id="KAB5587152.1"/>
    </source>
</evidence>
<keyword evidence="6" id="KW-0445">Lipid transport</keyword>
<keyword evidence="4" id="KW-0964">Secreted</keyword>
<evidence type="ECO:0000313" key="8">
    <source>
        <dbReference type="Proteomes" id="UP000327468"/>
    </source>
</evidence>
<gene>
    <name evidence="7" type="ORF">PHYPO_G00009600</name>
</gene>
<dbReference type="GO" id="GO:0034364">
    <property type="term" value="C:high-density lipoprotein particle"/>
    <property type="evidence" value="ECO:0007669"/>
    <property type="project" value="TreeGrafter"/>
</dbReference>